<gene>
    <name evidence="1" type="ORF">HK44_020430</name>
</gene>
<dbReference type="RefSeq" id="WP_019689902.1">
    <property type="nucleotide sequence ID" value="NZ_AFOY02000004.1"/>
</dbReference>
<dbReference type="AlphaFoldDB" id="A0A010RVL1"/>
<evidence type="ECO:0000313" key="1">
    <source>
        <dbReference type="EMBL" id="EXF96276.1"/>
    </source>
</evidence>
<proteinExistence type="predicted"/>
<dbReference type="Proteomes" id="UP000022611">
    <property type="component" value="Unassembled WGS sequence"/>
</dbReference>
<name>A0A010RVL1_PSEFL</name>
<organism evidence="1 2">
    <name type="scientific">Pseudomonas fluorescens HK44</name>
    <dbReference type="NCBI Taxonomy" id="1042209"/>
    <lineage>
        <taxon>Bacteria</taxon>
        <taxon>Pseudomonadati</taxon>
        <taxon>Pseudomonadota</taxon>
        <taxon>Gammaproteobacteria</taxon>
        <taxon>Pseudomonadales</taxon>
        <taxon>Pseudomonadaceae</taxon>
        <taxon>Pseudomonas</taxon>
    </lineage>
</organism>
<comment type="caution">
    <text evidence="1">The sequence shown here is derived from an EMBL/GenBank/DDBJ whole genome shotgun (WGS) entry which is preliminary data.</text>
</comment>
<protein>
    <submittedName>
        <fullName evidence="1">Uncharacterized protein</fullName>
    </submittedName>
</protein>
<evidence type="ECO:0000313" key="2">
    <source>
        <dbReference type="Proteomes" id="UP000022611"/>
    </source>
</evidence>
<sequence>MSEFNYDLAKSSFPSFGDYALIEMKRHGVPNEIYTHKVVGTYQSNTWVDVPIQSPPTATIHKGNMEAVARVIVCGISEDKVYTVRVADMKPRTIPMPDTEVQQLMQFYEVKDIRGLIDQQADHVKMLQLRLSPFLNEPNSISRVREG</sequence>
<reference evidence="1 2" key="1">
    <citation type="journal article" date="2011" name="J. Bacteriol.">
        <title>Draft genome sequence of the polycyclic aromatic hydrocarbon-degrading, genetically engineered bioluminescent bioreporter Pseudomonas fluorescens HK44.</title>
        <authorList>
            <person name="Chauhan A."/>
            <person name="Layton A.C."/>
            <person name="Williams D.E."/>
            <person name="Smartt A.E."/>
            <person name="Ripp S."/>
            <person name="Karpinets T.V."/>
            <person name="Brown S.D."/>
            <person name="Sayler G.S."/>
        </authorList>
    </citation>
    <scope>NUCLEOTIDE SEQUENCE [LARGE SCALE GENOMIC DNA]</scope>
    <source>
        <strain evidence="1 2">HK44</strain>
    </source>
</reference>
<accession>A0A010RVL1</accession>
<dbReference type="EMBL" id="AFOY02000004">
    <property type="protein sequence ID" value="EXF96276.1"/>
    <property type="molecule type" value="Genomic_DNA"/>
</dbReference>
<dbReference type="PATRIC" id="fig|1042209.11.peg.610"/>
<dbReference type="HOGENOM" id="CLU_1766415_0_0_6"/>